<keyword evidence="3" id="KW-1185">Reference proteome</keyword>
<comment type="caution">
    <text evidence="2">The sequence shown here is derived from an EMBL/GenBank/DDBJ whole genome shotgun (WGS) entry which is preliminary data.</text>
</comment>
<keyword evidence="1" id="KW-0464">Manganese</keyword>
<dbReference type="PANTHER" id="PTHR12320:SF81">
    <property type="entry name" value="PROTEIN PHOSPHATASE 2C 23-RELATED"/>
    <property type="match status" value="1"/>
</dbReference>
<reference evidence="2 3" key="1">
    <citation type="submission" date="2020-10" db="EMBL/GenBank/DDBJ databases">
        <title>Plant Genome Project.</title>
        <authorList>
            <person name="Zhang R.-G."/>
        </authorList>
    </citation>
    <scope>NUCLEOTIDE SEQUENCE [LARGE SCALE GENOMIC DNA]</scope>
    <source>
        <strain evidence="2">FAFU-HL-1</strain>
        <tissue evidence="2">Leaf</tissue>
    </source>
</reference>
<dbReference type="AlphaFoldDB" id="A0A835TJJ2"/>
<comment type="cofactor">
    <cofactor evidence="1">
        <name>Mg(2+)</name>
        <dbReference type="ChEBI" id="CHEBI:18420"/>
    </cofactor>
</comment>
<dbReference type="InterPro" id="IPR039123">
    <property type="entry name" value="PPTC7"/>
</dbReference>
<dbReference type="PANTHER" id="PTHR12320">
    <property type="entry name" value="PROTEIN PHOSPHATASE 2C"/>
    <property type="match status" value="1"/>
</dbReference>
<dbReference type="EMBL" id="JADGMS010000001">
    <property type="protein sequence ID" value="KAF9689221.1"/>
    <property type="molecule type" value="Genomic_DNA"/>
</dbReference>
<comment type="similarity">
    <text evidence="1">Belongs to the PP2C family.</text>
</comment>
<dbReference type="Proteomes" id="UP000657918">
    <property type="component" value="Unassembled WGS sequence"/>
</dbReference>
<sequence>MHQLLLHGTGLSISFLSMHCQYSSNDMAALTVKGEEQSTATHGDKTIGVTDGVSGWSKHGVDAGEYARQLMSNAEYAAVNGDPNSKLDPRKVLNGAYSKTKVQGSSTVCILTLDQHEVTTLPVEAGDVIVAGTDGCLITYIQGKSKSLLEQRLREAQIHRMLLGQWLDKLTAHQWIEKLLHHLQKVLWMLENQVLEAEKMALPL</sequence>
<dbReference type="OrthoDB" id="60843at2759"/>
<proteinExistence type="inferred from homology"/>
<dbReference type="GO" id="GO:0004722">
    <property type="term" value="F:protein serine/threonine phosphatase activity"/>
    <property type="evidence" value="ECO:0007669"/>
    <property type="project" value="UniProtKB-EC"/>
</dbReference>
<comment type="catalytic activity">
    <reaction evidence="1">
        <text>O-phospho-L-seryl-[protein] + H2O = L-seryl-[protein] + phosphate</text>
        <dbReference type="Rhea" id="RHEA:20629"/>
        <dbReference type="Rhea" id="RHEA-COMP:9863"/>
        <dbReference type="Rhea" id="RHEA-COMP:11604"/>
        <dbReference type="ChEBI" id="CHEBI:15377"/>
        <dbReference type="ChEBI" id="CHEBI:29999"/>
        <dbReference type="ChEBI" id="CHEBI:43474"/>
        <dbReference type="ChEBI" id="CHEBI:83421"/>
        <dbReference type="EC" id="3.1.3.16"/>
    </reaction>
</comment>
<keyword evidence="1" id="KW-0378">Hydrolase</keyword>
<accession>A0A835TJJ2</accession>
<comment type="catalytic activity">
    <reaction evidence="1">
        <text>O-phospho-L-threonyl-[protein] + H2O = L-threonyl-[protein] + phosphate</text>
        <dbReference type="Rhea" id="RHEA:47004"/>
        <dbReference type="Rhea" id="RHEA-COMP:11060"/>
        <dbReference type="Rhea" id="RHEA-COMP:11605"/>
        <dbReference type="ChEBI" id="CHEBI:15377"/>
        <dbReference type="ChEBI" id="CHEBI:30013"/>
        <dbReference type="ChEBI" id="CHEBI:43474"/>
        <dbReference type="ChEBI" id="CHEBI:61977"/>
        <dbReference type="EC" id="3.1.3.16"/>
    </reaction>
</comment>
<dbReference type="GO" id="GO:0046872">
    <property type="term" value="F:metal ion binding"/>
    <property type="evidence" value="ECO:0007669"/>
    <property type="project" value="UniProtKB-UniRule"/>
</dbReference>
<name>A0A835TJJ2_9ROSI</name>
<gene>
    <name evidence="2" type="ORF">SADUNF_Sadunf01G0069000</name>
</gene>
<dbReference type="EC" id="3.1.3.16" evidence="1"/>
<keyword evidence="1" id="KW-0479">Metal-binding</keyword>
<keyword evidence="1" id="KW-0904">Protein phosphatase</keyword>
<evidence type="ECO:0000313" key="2">
    <source>
        <dbReference type="EMBL" id="KAF9689221.1"/>
    </source>
</evidence>
<organism evidence="2 3">
    <name type="scientific">Salix dunnii</name>
    <dbReference type="NCBI Taxonomy" id="1413687"/>
    <lineage>
        <taxon>Eukaryota</taxon>
        <taxon>Viridiplantae</taxon>
        <taxon>Streptophyta</taxon>
        <taxon>Embryophyta</taxon>
        <taxon>Tracheophyta</taxon>
        <taxon>Spermatophyta</taxon>
        <taxon>Magnoliopsida</taxon>
        <taxon>eudicotyledons</taxon>
        <taxon>Gunneridae</taxon>
        <taxon>Pentapetalae</taxon>
        <taxon>rosids</taxon>
        <taxon>fabids</taxon>
        <taxon>Malpighiales</taxon>
        <taxon>Salicaceae</taxon>
        <taxon>Saliceae</taxon>
        <taxon>Salix</taxon>
    </lineage>
</organism>
<comment type="cofactor">
    <cofactor evidence="1">
        <name>Mn(2+)</name>
        <dbReference type="ChEBI" id="CHEBI:29035"/>
    </cofactor>
</comment>
<evidence type="ECO:0000313" key="3">
    <source>
        <dbReference type="Proteomes" id="UP000657918"/>
    </source>
</evidence>
<protein>
    <recommendedName>
        <fullName evidence="1">Protein phosphatase</fullName>
        <ecNumber evidence="1">3.1.3.16</ecNumber>
    </recommendedName>
</protein>
<evidence type="ECO:0000256" key="1">
    <source>
        <dbReference type="RuleBase" id="RU366020"/>
    </source>
</evidence>
<keyword evidence="1" id="KW-0460">Magnesium</keyword>